<dbReference type="AlphaFoldDB" id="A0A0D2EJU7"/>
<protein>
    <submittedName>
        <fullName evidence="2">Uncharacterized protein</fullName>
    </submittedName>
</protein>
<evidence type="ECO:0000313" key="3">
    <source>
        <dbReference type="Proteomes" id="UP000054342"/>
    </source>
</evidence>
<organism evidence="2 3">
    <name type="scientific">Exophiala xenobiotica</name>
    <dbReference type="NCBI Taxonomy" id="348802"/>
    <lineage>
        <taxon>Eukaryota</taxon>
        <taxon>Fungi</taxon>
        <taxon>Dikarya</taxon>
        <taxon>Ascomycota</taxon>
        <taxon>Pezizomycotina</taxon>
        <taxon>Eurotiomycetes</taxon>
        <taxon>Chaetothyriomycetidae</taxon>
        <taxon>Chaetothyriales</taxon>
        <taxon>Herpotrichiellaceae</taxon>
        <taxon>Exophiala</taxon>
    </lineage>
</organism>
<reference evidence="2 3" key="1">
    <citation type="submission" date="2015-01" db="EMBL/GenBank/DDBJ databases">
        <title>The Genome Sequence of Exophiala xenobiotica CBS118157.</title>
        <authorList>
            <consortium name="The Broad Institute Genomics Platform"/>
            <person name="Cuomo C."/>
            <person name="de Hoog S."/>
            <person name="Gorbushina A."/>
            <person name="Stielow B."/>
            <person name="Teixiera M."/>
            <person name="Abouelleil A."/>
            <person name="Chapman S.B."/>
            <person name="Priest M."/>
            <person name="Young S.K."/>
            <person name="Wortman J."/>
            <person name="Nusbaum C."/>
            <person name="Birren B."/>
        </authorList>
    </citation>
    <scope>NUCLEOTIDE SEQUENCE [LARGE SCALE GENOMIC DNA]</scope>
    <source>
        <strain evidence="2 3">CBS 118157</strain>
    </source>
</reference>
<feature type="compositionally biased region" description="Basic and acidic residues" evidence="1">
    <location>
        <begin position="49"/>
        <end position="60"/>
    </location>
</feature>
<evidence type="ECO:0000256" key="1">
    <source>
        <dbReference type="SAM" id="MobiDB-lite"/>
    </source>
</evidence>
<dbReference type="EMBL" id="KN847319">
    <property type="protein sequence ID" value="KIW55703.1"/>
    <property type="molecule type" value="Genomic_DNA"/>
</dbReference>
<keyword evidence="3" id="KW-1185">Reference proteome</keyword>
<name>A0A0D2EJU7_9EURO</name>
<dbReference type="GeneID" id="25326341"/>
<dbReference type="RefSeq" id="XP_013316287.1">
    <property type="nucleotide sequence ID" value="XM_013460833.1"/>
</dbReference>
<proteinExistence type="predicted"/>
<feature type="region of interest" description="Disordered" evidence="1">
    <location>
        <begin position="25"/>
        <end position="125"/>
    </location>
</feature>
<dbReference type="HOGENOM" id="CLU_516813_0_0_1"/>
<dbReference type="STRING" id="348802.A0A0D2EJU7"/>
<accession>A0A0D2EJU7</accession>
<sequence>MSILFDYVAQVVGYLVGQPEMADQEELPQFPRQSSRSRPPATGSRHLGRRDSISARHERFGTLGGSAFSNTRNKSRKMTGTFMDWKNQRLTQTTTPDRRGQMSRTNLAPPSHRPEQGEGEPASDDLLEGMTDVENLVVPAILLQNLQAFYEEELRRVKKTNLEQHTRIMQQNVMITKLQYSIEESETWWNHEYHKKDTSLQNTQADLTKAYDKVHALEVSLDDCKKRIFALQPFEGPADGELSTSFKGLLSSIEDWLDMNFGDVQSAIPRLSVSVDERSTALCLRHFFEDNELVAIRRFPNVSHSMLGSFILRSLANFVFQDRILIPGLDPDRQRLLSDLTKAMNRLQPAKDEEVCQAWRVDMYRALESLGNVRASREDYLHKFSIALLDTMAILNRDTAGSRAVREACIDFVTDAALLADKIRLCTNEYETVFPFSYNEALEQRVMYERNLEEYDIIDGATGTKLRQASTPIAASDGRVGEMVCVVYPAFVRKASDSKARAQLCKATIVVAFDRAVPRGGKRKDCG</sequence>
<dbReference type="Proteomes" id="UP000054342">
    <property type="component" value="Unassembled WGS sequence"/>
</dbReference>
<gene>
    <name evidence="2" type="ORF">PV05_04433</name>
</gene>
<dbReference type="OrthoDB" id="4755094at2759"/>
<evidence type="ECO:0000313" key="2">
    <source>
        <dbReference type="EMBL" id="KIW55703.1"/>
    </source>
</evidence>